<dbReference type="SUPFAM" id="SSF57701">
    <property type="entry name" value="Zn2/Cys6 DNA-binding domain"/>
    <property type="match status" value="1"/>
</dbReference>
<dbReference type="InterPro" id="IPR036864">
    <property type="entry name" value="Zn2-C6_fun-type_DNA-bd_sf"/>
</dbReference>
<dbReference type="GO" id="GO:0009893">
    <property type="term" value="P:positive regulation of metabolic process"/>
    <property type="evidence" value="ECO:0007669"/>
    <property type="project" value="UniProtKB-ARBA"/>
</dbReference>
<accession>A0A5N6TX18</accession>
<feature type="domain" description="Zn(2)-C6 fungal-type" evidence="6">
    <location>
        <begin position="20"/>
        <end position="50"/>
    </location>
</feature>
<dbReference type="EMBL" id="ML742082">
    <property type="protein sequence ID" value="KAE8150922.1"/>
    <property type="molecule type" value="Genomic_DNA"/>
</dbReference>
<evidence type="ECO:0000313" key="7">
    <source>
        <dbReference type="EMBL" id="KAE8150922.1"/>
    </source>
</evidence>
<dbReference type="SMART" id="SM00066">
    <property type="entry name" value="GAL4"/>
    <property type="match status" value="1"/>
</dbReference>
<dbReference type="InterPro" id="IPR052400">
    <property type="entry name" value="Zn2-C6_fungal_TF"/>
</dbReference>
<keyword evidence="8" id="KW-1185">Reference proteome</keyword>
<dbReference type="InterPro" id="IPR001138">
    <property type="entry name" value="Zn2Cys6_DnaBD"/>
</dbReference>
<dbReference type="OrthoDB" id="5226580at2759"/>
<dbReference type="PANTHER" id="PTHR47657:SF3">
    <property type="entry name" value="ORSELLINIC ACID_F9775 BIOSYNTHESIS CLUSTER PROTEIN D-RELATED"/>
    <property type="match status" value="1"/>
</dbReference>
<dbReference type="GO" id="GO:0000981">
    <property type="term" value="F:DNA-binding transcription factor activity, RNA polymerase II-specific"/>
    <property type="evidence" value="ECO:0007669"/>
    <property type="project" value="InterPro"/>
</dbReference>
<evidence type="ECO:0000259" key="6">
    <source>
        <dbReference type="PROSITE" id="PS50048"/>
    </source>
</evidence>
<dbReference type="Pfam" id="PF00172">
    <property type="entry name" value="Zn_clus"/>
    <property type="match status" value="1"/>
</dbReference>
<evidence type="ECO:0000256" key="1">
    <source>
        <dbReference type="ARBA" id="ARBA00023015"/>
    </source>
</evidence>
<evidence type="ECO:0000256" key="5">
    <source>
        <dbReference type="SAM" id="MobiDB-lite"/>
    </source>
</evidence>
<organism evidence="7 8">
    <name type="scientific">Aspergillus avenaceus</name>
    <dbReference type="NCBI Taxonomy" id="36643"/>
    <lineage>
        <taxon>Eukaryota</taxon>
        <taxon>Fungi</taxon>
        <taxon>Dikarya</taxon>
        <taxon>Ascomycota</taxon>
        <taxon>Pezizomycotina</taxon>
        <taxon>Eurotiomycetes</taxon>
        <taxon>Eurotiomycetidae</taxon>
        <taxon>Eurotiales</taxon>
        <taxon>Aspergillaceae</taxon>
        <taxon>Aspergillus</taxon>
        <taxon>Aspergillus subgen. Circumdati</taxon>
    </lineage>
</organism>
<reference evidence="7 8" key="1">
    <citation type="submission" date="2019-04" db="EMBL/GenBank/DDBJ databases">
        <title>Friends and foes A comparative genomics study of 23 Aspergillus species from section Flavi.</title>
        <authorList>
            <consortium name="DOE Joint Genome Institute"/>
            <person name="Kjaerbolling I."/>
            <person name="Vesth T."/>
            <person name="Frisvad J.C."/>
            <person name="Nybo J.L."/>
            <person name="Theobald S."/>
            <person name="Kildgaard S."/>
            <person name="Isbrandt T."/>
            <person name="Kuo A."/>
            <person name="Sato A."/>
            <person name="Lyhne E.K."/>
            <person name="Kogle M.E."/>
            <person name="Wiebenga A."/>
            <person name="Kun R.S."/>
            <person name="Lubbers R.J."/>
            <person name="Makela M.R."/>
            <person name="Barry K."/>
            <person name="Chovatia M."/>
            <person name="Clum A."/>
            <person name="Daum C."/>
            <person name="Haridas S."/>
            <person name="He G."/>
            <person name="LaButti K."/>
            <person name="Lipzen A."/>
            <person name="Mondo S."/>
            <person name="Riley R."/>
            <person name="Salamov A."/>
            <person name="Simmons B.A."/>
            <person name="Magnuson J.K."/>
            <person name="Henrissat B."/>
            <person name="Mortensen U.H."/>
            <person name="Larsen T.O."/>
            <person name="Devries R.P."/>
            <person name="Grigoriev I.V."/>
            <person name="Machida M."/>
            <person name="Baker S.E."/>
            <person name="Andersen M.R."/>
        </authorList>
    </citation>
    <scope>NUCLEOTIDE SEQUENCE [LARGE SCALE GENOMIC DNA]</scope>
    <source>
        <strain evidence="7 8">IBT 18842</strain>
    </source>
</reference>
<proteinExistence type="predicted"/>
<dbReference type="AlphaFoldDB" id="A0A5N6TX18"/>
<evidence type="ECO:0000256" key="4">
    <source>
        <dbReference type="ARBA" id="ARBA00023242"/>
    </source>
</evidence>
<dbReference type="Gene3D" id="4.10.240.10">
    <property type="entry name" value="Zn(2)-C6 fungal-type DNA-binding domain"/>
    <property type="match status" value="1"/>
</dbReference>
<dbReference type="PROSITE" id="PS50048">
    <property type="entry name" value="ZN2_CY6_FUNGAL_2"/>
    <property type="match status" value="1"/>
</dbReference>
<evidence type="ECO:0000256" key="2">
    <source>
        <dbReference type="ARBA" id="ARBA00023125"/>
    </source>
</evidence>
<dbReference type="GO" id="GO:0003677">
    <property type="term" value="F:DNA binding"/>
    <property type="evidence" value="ECO:0007669"/>
    <property type="project" value="UniProtKB-KW"/>
</dbReference>
<dbReference type="PROSITE" id="PS00463">
    <property type="entry name" value="ZN2_CY6_FUNGAL_1"/>
    <property type="match status" value="1"/>
</dbReference>
<feature type="compositionally biased region" description="Low complexity" evidence="5">
    <location>
        <begin position="284"/>
        <end position="298"/>
    </location>
</feature>
<evidence type="ECO:0000313" key="8">
    <source>
        <dbReference type="Proteomes" id="UP000325780"/>
    </source>
</evidence>
<feature type="region of interest" description="Disordered" evidence="5">
    <location>
        <begin position="284"/>
        <end position="308"/>
    </location>
</feature>
<evidence type="ECO:0000256" key="3">
    <source>
        <dbReference type="ARBA" id="ARBA00023163"/>
    </source>
</evidence>
<keyword evidence="4" id="KW-0539">Nucleus</keyword>
<protein>
    <recommendedName>
        <fullName evidence="6">Zn(2)-C6 fungal-type domain-containing protein</fullName>
    </recommendedName>
</protein>
<keyword evidence="2" id="KW-0238">DNA-binding</keyword>
<dbReference type="Proteomes" id="UP000325780">
    <property type="component" value="Unassembled WGS sequence"/>
</dbReference>
<keyword evidence="1" id="KW-0805">Transcription regulation</keyword>
<dbReference type="PANTHER" id="PTHR47657">
    <property type="entry name" value="STEROL REGULATORY ELEMENT-BINDING PROTEIN ECM22"/>
    <property type="match status" value="1"/>
</dbReference>
<feature type="compositionally biased region" description="Basic and acidic residues" evidence="5">
    <location>
        <begin position="299"/>
        <end position="308"/>
    </location>
</feature>
<keyword evidence="3" id="KW-0804">Transcription</keyword>
<sequence length="447" mass="51025">MSAHEAGKLSRRPHRKSRLGCGNCKRRRVKCDEIQPACGNCKRHSIECDYQIDPNANKASNTPPERSASAGECPPKRGCTFFSSYQTNFKPPKRPHRRRKSMLKAIQHMSTKSVISPPLPTRPFDFTIIDMELFHYFLTTEDLGNPDRGSGQALDRVQLPRLGFSFPYVLRLLLTLSGFHRLRHRMDTPGQLCLLQQKDYQVTAERHYSLAVRELSAALPRLEKDNSYAIFTAAANIFICGFARGPQEGEYLAFREDNEKGFLNLFMGARMVATTCAMMFPSSAAGGQTESSQSSSEQSKTKDPTTTRRVISDYEAQLNQLQDLAFEMDDGLRPPVYSVIISRLHQLYDTIYSTHPPTHAELWPLVFAWLYQLPDPFLMGLQHRDPVSLVIFAHFAVLLNELSFSWLIRGWPEHILAGIHRHLDDYHRPFIQWPIAHILRESVNIDP</sequence>
<dbReference type="CDD" id="cd00067">
    <property type="entry name" value="GAL4"/>
    <property type="match status" value="1"/>
</dbReference>
<gene>
    <name evidence="7" type="ORF">BDV25DRAFT_139357</name>
</gene>
<dbReference type="GO" id="GO:0008270">
    <property type="term" value="F:zinc ion binding"/>
    <property type="evidence" value="ECO:0007669"/>
    <property type="project" value="InterPro"/>
</dbReference>
<name>A0A5N6TX18_ASPAV</name>